<keyword evidence="1" id="KW-0732">Signal</keyword>
<reference evidence="2" key="2">
    <citation type="submission" date="2019-05" db="EMBL/GenBank/DDBJ databases">
        <title>Unravelling the molecular evolution of spider venoms.</title>
        <authorList>
            <person name="Pineda S."/>
        </authorList>
    </citation>
    <scope>NUCLEOTIDE SEQUENCE</scope>
</reference>
<evidence type="ECO:0000256" key="1">
    <source>
        <dbReference type="SAM" id="SignalP"/>
    </source>
</evidence>
<sequence length="80" mass="9218">MKFQTTIALICIAFFVFTKAESSKTEEASRIMYEEQELERDCKSYGVECDDHSECCSGLRCLCHHIGPFTHKCVCKTKDR</sequence>
<proteinExistence type="predicted"/>
<protein>
    <submittedName>
        <fullName evidence="2">U32-Deinotoxin-Dsu1a_1</fullName>
    </submittedName>
</protein>
<dbReference type="EMBL" id="HAHH01000675">
    <property type="protein sequence ID" value="SNX37404.1"/>
    <property type="molecule type" value="Transcribed_RNA"/>
</dbReference>
<reference evidence="2" key="1">
    <citation type="submission" date="2017-05" db="EMBL/GenBank/DDBJ databases">
        <authorList>
            <person name="QRISCLOUD D."/>
        </authorList>
    </citation>
    <scope>NUCLEOTIDE SEQUENCE</scope>
</reference>
<dbReference type="AlphaFoldDB" id="A0A4Q8KC14"/>
<evidence type="ECO:0000313" key="2">
    <source>
        <dbReference type="EMBL" id="SNX37404.1"/>
    </source>
</evidence>
<accession>A0A4Q8KC14</accession>
<feature type="chain" id="PRO_5020868463" evidence="1">
    <location>
        <begin position="21"/>
        <end position="80"/>
    </location>
</feature>
<feature type="signal peptide" evidence="1">
    <location>
        <begin position="1"/>
        <end position="20"/>
    </location>
</feature>
<organism evidence="2">
    <name type="scientific">Deinopis subrufa</name>
    <name type="common">Rufous net-casting spider</name>
    <dbReference type="NCBI Taxonomy" id="1905329"/>
    <lineage>
        <taxon>Eukaryota</taxon>
        <taxon>Metazoa</taxon>
        <taxon>Ecdysozoa</taxon>
        <taxon>Arthropoda</taxon>
        <taxon>Chelicerata</taxon>
        <taxon>Arachnida</taxon>
        <taxon>Araneae</taxon>
        <taxon>Araneomorphae</taxon>
        <taxon>Entelegynae</taxon>
        <taxon>Deinopoidea</taxon>
        <taxon>Deinopidae</taxon>
        <taxon>Deinopis</taxon>
    </lineage>
</organism>
<name>A0A4Q8KC14_DEISU</name>